<reference evidence="1" key="1">
    <citation type="submission" date="2020-03" db="EMBL/GenBank/DDBJ databases">
        <title>The deep terrestrial virosphere.</title>
        <authorList>
            <person name="Holmfeldt K."/>
            <person name="Nilsson E."/>
            <person name="Simone D."/>
            <person name="Lopez-Fernandez M."/>
            <person name="Wu X."/>
            <person name="de Brujin I."/>
            <person name="Lundin D."/>
            <person name="Andersson A."/>
            <person name="Bertilsson S."/>
            <person name="Dopson M."/>
        </authorList>
    </citation>
    <scope>NUCLEOTIDE SEQUENCE</scope>
    <source>
        <strain evidence="1">MM415B06390</strain>
    </source>
</reference>
<accession>A0A6M3LUW0</accession>
<evidence type="ECO:0000313" key="1">
    <source>
        <dbReference type="EMBL" id="QJA97292.1"/>
    </source>
</evidence>
<organism evidence="1">
    <name type="scientific">viral metagenome</name>
    <dbReference type="NCBI Taxonomy" id="1070528"/>
    <lineage>
        <taxon>unclassified sequences</taxon>
        <taxon>metagenomes</taxon>
        <taxon>organismal metagenomes</taxon>
    </lineage>
</organism>
<proteinExistence type="predicted"/>
<sequence>MEVVIREIEYKRPDIFTLYPFFDPHLGAKEASEKSLIKKVEECASLGRLGLAIGGGDWHDCITQYDKRFSMNGLADWVERSNIVNSQRRRSKEIFKPIFKQLLGIGTGNHEETIHRFHNDDIIRELCHETNIPYAGYQTFYLLKFKRAGKFTHTIKIHSWHGAGSAQTEGARLARLTRLVNDIEADIYLMGHLHTITTYTPDRLTIQNGRVRSVRLAAAICGSWLKTYNQPDKGDIQDPTYGEMAGYKPSRIGMPLIKITPDNYNNKYADQFVVES</sequence>
<gene>
    <name evidence="1" type="ORF">MM415B06390_0008</name>
</gene>
<protein>
    <recommendedName>
        <fullName evidence="2">Calcineurin-like phosphoesterase domain-containing protein</fullName>
    </recommendedName>
</protein>
<name>A0A6M3LUW0_9ZZZZ</name>
<dbReference type="EMBL" id="MT143480">
    <property type="protein sequence ID" value="QJA97292.1"/>
    <property type="molecule type" value="Genomic_DNA"/>
</dbReference>
<evidence type="ECO:0008006" key="2">
    <source>
        <dbReference type="Google" id="ProtNLM"/>
    </source>
</evidence>
<dbReference type="AlphaFoldDB" id="A0A6M3LUW0"/>